<name>A0ABQ3BF01_9GAMM</name>
<keyword evidence="4" id="KW-1185">Reference proteome</keyword>
<dbReference type="Pfam" id="PF01476">
    <property type="entry name" value="LysM"/>
    <property type="match status" value="1"/>
</dbReference>
<dbReference type="PROSITE" id="PS51782">
    <property type="entry name" value="LYSM"/>
    <property type="match status" value="1"/>
</dbReference>
<dbReference type="Proteomes" id="UP000619761">
    <property type="component" value="Unassembled WGS sequence"/>
</dbReference>
<comment type="caution">
    <text evidence="3">The sequence shown here is derived from an EMBL/GenBank/DDBJ whole genome shotgun (WGS) entry which is preliminary data.</text>
</comment>
<evidence type="ECO:0000313" key="3">
    <source>
        <dbReference type="EMBL" id="GGY88489.1"/>
    </source>
</evidence>
<organism evidence="3 4">
    <name type="scientific">Cellvibrio zantedeschiae</name>
    <dbReference type="NCBI Taxonomy" id="1237077"/>
    <lineage>
        <taxon>Bacteria</taxon>
        <taxon>Pseudomonadati</taxon>
        <taxon>Pseudomonadota</taxon>
        <taxon>Gammaproteobacteria</taxon>
        <taxon>Cellvibrionales</taxon>
        <taxon>Cellvibrionaceae</taxon>
        <taxon>Cellvibrio</taxon>
    </lineage>
</organism>
<feature type="domain" description="LysM" evidence="2">
    <location>
        <begin position="31"/>
        <end position="79"/>
    </location>
</feature>
<dbReference type="PANTHER" id="PTHR34700:SF4">
    <property type="entry name" value="PHAGE-LIKE ELEMENT PBSX PROTEIN XKDP"/>
    <property type="match status" value="1"/>
</dbReference>
<reference evidence="4" key="1">
    <citation type="journal article" date="2019" name="Int. J. Syst. Evol. Microbiol.">
        <title>The Global Catalogue of Microorganisms (GCM) 10K type strain sequencing project: providing services to taxonomists for standard genome sequencing and annotation.</title>
        <authorList>
            <consortium name="The Broad Institute Genomics Platform"/>
            <consortium name="The Broad Institute Genome Sequencing Center for Infectious Disease"/>
            <person name="Wu L."/>
            <person name="Ma J."/>
        </authorList>
    </citation>
    <scope>NUCLEOTIDE SEQUENCE [LARGE SCALE GENOMIC DNA]</scope>
    <source>
        <strain evidence="4">KCTC 32239</strain>
    </source>
</reference>
<dbReference type="SMART" id="SM00257">
    <property type="entry name" value="LysM"/>
    <property type="match status" value="1"/>
</dbReference>
<protein>
    <recommendedName>
        <fullName evidence="2">LysM domain-containing protein</fullName>
    </recommendedName>
</protein>
<dbReference type="RefSeq" id="WP_189421381.1">
    <property type="nucleotide sequence ID" value="NZ_BMYZ01000005.1"/>
</dbReference>
<dbReference type="SUPFAM" id="SSF54106">
    <property type="entry name" value="LysM domain"/>
    <property type="match status" value="1"/>
</dbReference>
<sequence>MKKIFIGLIAAAFLSLNVWAQDALLKTGHPDEYTVKRGDTLWDISSTFLNSPWKWPEIWHANPQIENPHLIYPGDLIKLIYIDGEARLTSERTLKLVPGAGGSGINATEKLSPQIRVVQNEAAITAIPLDRIDSFLSRSRIIDSEKTLDKAPYILAGPQKRIVSGAGDEAYARGDFKDLTNFGVFRKGEFFYDPKTREVLGMHALGVGSVSIKSIKGDVATVNVVRANEEIRIGDKLLPSEDRSTSSTFFPSGPDSEITGTIIGVEGGVQQVGKYNVVMINRGDREGIKPGNVLAIYKKGEVVADRVTGGMVSLPDERAGLLMVFRTFKKMSFALVLEADRPLTVGDSLQNP</sequence>
<dbReference type="Gene3D" id="3.10.350.10">
    <property type="entry name" value="LysM domain"/>
    <property type="match status" value="1"/>
</dbReference>
<evidence type="ECO:0000259" key="2">
    <source>
        <dbReference type="PROSITE" id="PS51782"/>
    </source>
</evidence>
<keyword evidence="1" id="KW-0732">Signal</keyword>
<feature type="chain" id="PRO_5046967707" description="LysM domain-containing protein" evidence="1">
    <location>
        <begin position="21"/>
        <end position="352"/>
    </location>
</feature>
<dbReference type="PANTHER" id="PTHR34700">
    <property type="entry name" value="POTASSIUM BINDING PROTEIN KBP"/>
    <property type="match status" value="1"/>
</dbReference>
<evidence type="ECO:0000313" key="4">
    <source>
        <dbReference type="Proteomes" id="UP000619761"/>
    </source>
</evidence>
<evidence type="ECO:0000256" key="1">
    <source>
        <dbReference type="SAM" id="SignalP"/>
    </source>
</evidence>
<dbReference type="InterPro" id="IPR052196">
    <property type="entry name" value="Bact_Kbp"/>
</dbReference>
<dbReference type="InterPro" id="IPR018392">
    <property type="entry name" value="LysM"/>
</dbReference>
<dbReference type="CDD" id="cd00118">
    <property type="entry name" value="LysM"/>
    <property type="match status" value="1"/>
</dbReference>
<proteinExistence type="predicted"/>
<feature type="signal peptide" evidence="1">
    <location>
        <begin position="1"/>
        <end position="20"/>
    </location>
</feature>
<dbReference type="InterPro" id="IPR036779">
    <property type="entry name" value="LysM_dom_sf"/>
</dbReference>
<dbReference type="EMBL" id="BMYZ01000005">
    <property type="protein sequence ID" value="GGY88489.1"/>
    <property type="molecule type" value="Genomic_DNA"/>
</dbReference>
<accession>A0ABQ3BF01</accession>
<gene>
    <name evidence="3" type="ORF">GCM10011613_36920</name>
</gene>